<dbReference type="Proteomes" id="UP000005940">
    <property type="component" value="Chromosome"/>
</dbReference>
<evidence type="ECO:0000313" key="4">
    <source>
        <dbReference type="EMBL" id="QKM67950.1"/>
    </source>
</evidence>
<feature type="compositionally biased region" description="Basic and acidic residues" evidence="1">
    <location>
        <begin position="50"/>
        <end position="61"/>
    </location>
</feature>
<feature type="compositionally biased region" description="Low complexity" evidence="1">
    <location>
        <begin position="37"/>
        <end position="47"/>
    </location>
</feature>
<feature type="transmembrane region" description="Helical" evidence="2">
    <location>
        <begin position="339"/>
        <end position="361"/>
    </location>
</feature>
<proteinExistence type="predicted"/>
<feature type="region of interest" description="Disordered" evidence="1">
    <location>
        <begin position="287"/>
        <end position="338"/>
    </location>
</feature>
<dbReference type="RefSeq" id="WP_006347153.1">
    <property type="nucleotide sequence ID" value="NZ_CP029159.1"/>
</dbReference>
<keyword evidence="2" id="KW-0472">Membrane</keyword>
<feature type="compositionally biased region" description="Basic and acidic residues" evidence="1">
    <location>
        <begin position="294"/>
        <end position="307"/>
    </location>
</feature>
<evidence type="ECO:0000256" key="3">
    <source>
        <dbReference type="SAM" id="SignalP"/>
    </source>
</evidence>
<keyword evidence="2" id="KW-0812">Transmembrane</keyword>
<keyword evidence="5" id="KW-1185">Reference proteome</keyword>
<feature type="signal peptide" evidence="3">
    <location>
        <begin position="1"/>
        <end position="29"/>
    </location>
</feature>
<protein>
    <submittedName>
        <fullName evidence="4">Uncharacterized protein</fullName>
    </submittedName>
</protein>
<evidence type="ECO:0000256" key="1">
    <source>
        <dbReference type="SAM" id="MobiDB-lite"/>
    </source>
</evidence>
<name>I2N4N6_STRT9</name>
<feature type="compositionally biased region" description="Low complexity" evidence="1">
    <location>
        <begin position="89"/>
        <end position="99"/>
    </location>
</feature>
<dbReference type="EMBL" id="CP029159">
    <property type="protein sequence ID" value="QKM67950.1"/>
    <property type="molecule type" value="Genomic_DNA"/>
</dbReference>
<evidence type="ECO:0000313" key="5">
    <source>
        <dbReference type="Proteomes" id="UP000005940"/>
    </source>
</evidence>
<feature type="compositionally biased region" description="Acidic residues" evidence="1">
    <location>
        <begin position="131"/>
        <end position="143"/>
    </location>
</feature>
<organism evidence="4 5">
    <name type="scientific">Streptomyces tsukubensis (strain DSM 42081 / NBRC 108919 / NRRL 18488 / 9993)</name>
    <dbReference type="NCBI Taxonomy" id="1114943"/>
    <lineage>
        <taxon>Bacteria</taxon>
        <taxon>Bacillati</taxon>
        <taxon>Actinomycetota</taxon>
        <taxon>Actinomycetes</taxon>
        <taxon>Kitasatosporales</taxon>
        <taxon>Streptomycetaceae</taxon>
        <taxon>Streptomyces</taxon>
    </lineage>
</organism>
<keyword evidence="2" id="KW-1133">Transmembrane helix</keyword>
<gene>
    <name evidence="4" type="ORF">STSU_012995</name>
</gene>
<dbReference type="AlphaFoldDB" id="I2N4N6"/>
<keyword evidence="3" id="KW-0732">Signal</keyword>
<evidence type="ECO:0000256" key="2">
    <source>
        <dbReference type="SAM" id="Phobius"/>
    </source>
</evidence>
<sequence length="370" mass="37633">MKLRRAAAFAAASAVLAPLALLSAPAALATGVTDPASTTGTSTPGTPESDPAKDPATDPAKESAGQQGGAAGETRPEAGGEGEGEGQGEQKPAEPQTGGEKPEGGEPGTAPGNGQPPGTTPDSGKPPKNEEEGEEGGVDECATEVESKDLKTNLRGLPSKVVAGSGWQNFSYRVTNDSKKAMESVTAYLLVEAYTHDYEDETLKYVTLQAKYNGAWEKFDVEEGYLGDTEKLDAGEYAELELRLKVDGKAPAGVAFLMTLGVHVDEKNNCEYGKDVEYGFEILPAGSKPSGGDAEGKPGKGKPDKTGKPGSSGGGTEPQGGRKDVPVTGNLAATGSSDALPVIGITGGVAVLAGAGVVFALKRRRGDATA</sequence>
<feature type="region of interest" description="Disordered" evidence="1">
    <location>
        <begin position="31"/>
        <end position="145"/>
    </location>
</feature>
<feature type="chain" id="PRO_5043848009" evidence="3">
    <location>
        <begin position="30"/>
        <end position="370"/>
    </location>
</feature>
<accession>I2N4N6</accession>
<reference evidence="4 5" key="1">
    <citation type="journal article" date="2012" name="J. Bacteriol.">
        <title>Draft genome of Streptomyces tsukubaensis NRRL 18488, the producer of the clinically important immunosuppressant tacrolimus (FK506).</title>
        <authorList>
            <person name="Barreiro C."/>
            <person name="Prieto C."/>
            <person name="Sola-Landa A."/>
            <person name="Solera E."/>
            <person name="Martinez-Castro M."/>
            <person name="Perez-Redondo R."/>
            <person name="Garcia-Estrada C."/>
            <person name="Aparicio J.F."/>
            <person name="Fernandez-Martinez L.T."/>
            <person name="Santos-Aberturas J."/>
            <person name="Salehi-Najafabadi Z."/>
            <person name="Rodriguez-Garcia A."/>
            <person name="Tauch A."/>
            <person name="Martin J.F."/>
        </authorList>
    </citation>
    <scope>NUCLEOTIDE SEQUENCE [LARGE SCALE GENOMIC DNA]</scope>
    <source>
        <strain evidence="5">DSM 42081 / NBRC 108919 / NRRL 18488 / 9993</strain>
    </source>
</reference>